<organism evidence="1 2">
    <name type="scientific">Phtheirospermum japonicum</name>
    <dbReference type="NCBI Taxonomy" id="374723"/>
    <lineage>
        <taxon>Eukaryota</taxon>
        <taxon>Viridiplantae</taxon>
        <taxon>Streptophyta</taxon>
        <taxon>Embryophyta</taxon>
        <taxon>Tracheophyta</taxon>
        <taxon>Spermatophyta</taxon>
        <taxon>Magnoliopsida</taxon>
        <taxon>eudicotyledons</taxon>
        <taxon>Gunneridae</taxon>
        <taxon>Pentapetalae</taxon>
        <taxon>asterids</taxon>
        <taxon>lamiids</taxon>
        <taxon>Lamiales</taxon>
        <taxon>Orobanchaceae</taxon>
        <taxon>Orobanchaceae incertae sedis</taxon>
        <taxon>Phtheirospermum</taxon>
    </lineage>
</organism>
<dbReference type="OrthoDB" id="199596at2759"/>
<evidence type="ECO:0000313" key="2">
    <source>
        <dbReference type="Proteomes" id="UP000653305"/>
    </source>
</evidence>
<reference evidence="1" key="1">
    <citation type="submission" date="2020-07" db="EMBL/GenBank/DDBJ databases">
        <title>Ethylene signaling mediates host invasion by parasitic plants.</title>
        <authorList>
            <person name="Yoshida S."/>
        </authorList>
    </citation>
    <scope>NUCLEOTIDE SEQUENCE</scope>
    <source>
        <strain evidence="1">Okayama</strain>
    </source>
</reference>
<sequence>MKLLPVREGARVMWGYVNRILSQLSLIRESSMANFPWSGVGSRAASKLRSYSTVVGAAGTAASAQKTDDYDLMKPLDKPEIVSREATQRVIDRRLGGISEVVGALSGAACWDNCCV</sequence>
<keyword evidence="2" id="KW-1185">Reference proteome</keyword>
<dbReference type="Proteomes" id="UP000653305">
    <property type="component" value="Unassembled WGS sequence"/>
</dbReference>
<protein>
    <submittedName>
        <fullName evidence="1">Uncharacterized protein</fullName>
    </submittedName>
</protein>
<dbReference type="EMBL" id="BMAC01000355">
    <property type="protein sequence ID" value="GFP94542.1"/>
    <property type="molecule type" value="Genomic_DNA"/>
</dbReference>
<comment type="caution">
    <text evidence="1">The sequence shown here is derived from an EMBL/GenBank/DDBJ whole genome shotgun (WGS) entry which is preliminary data.</text>
</comment>
<evidence type="ECO:0000313" key="1">
    <source>
        <dbReference type="EMBL" id="GFP94542.1"/>
    </source>
</evidence>
<accession>A0A830C8M6</accession>
<gene>
    <name evidence="1" type="ORF">PHJA_001598600</name>
</gene>
<proteinExistence type="predicted"/>
<dbReference type="AlphaFoldDB" id="A0A830C8M6"/>
<name>A0A830C8M6_9LAMI</name>